<dbReference type="PROSITE" id="PS51257">
    <property type="entry name" value="PROKAR_LIPOPROTEIN"/>
    <property type="match status" value="1"/>
</dbReference>
<dbReference type="EMBL" id="BMIT01000001">
    <property type="protein sequence ID" value="GGE82111.1"/>
    <property type="molecule type" value="Genomic_DNA"/>
</dbReference>
<evidence type="ECO:0000313" key="1">
    <source>
        <dbReference type="EMBL" id="GGE82111.1"/>
    </source>
</evidence>
<dbReference type="Proteomes" id="UP000638462">
    <property type="component" value="Unassembled WGS sequence"/>
</dbReference>
<evidence type="ECO:0000313" key="2">
    <source>
        <dbReference type="Proteomes" id="UP000638462"/>
    </source>
</evidence>
<gene>
    <name evidence="1" type="ORF">GCM10008027_03460</name>
</gene>
<reference evidence="2" key="1">
    <citation type="journal article" date="2019" name="Int. J. Syst. Evol. Microbiol.">
        <title>The Global Catalogue of Microorganisms (GCM) 10K type strain sequencing project: providing services to taxonomists for standard genome sequencing and annotation.</title>
        <authorList>
            <consortium name="The Broad Institute Genomics Platform"/>
            <consortium name="The Broad Institute Genome Sequencing Center for Infectious Disease"/>
            <person name="Wu L."/>
            <person name="Ma J."/>
        </authorList>
    </citation>
    <scope>NUCLEOTIDE SEQUENCE [LARGE SCALE GENOMIC DNA]</scope>
    <source>
        <strain evidence="2">CGMCC 1.15394</strain>
    </source>
</reference>
<name>A0ABQ1T783_9GAMM</name>
<protein>
    <submittedName>
        <fullName evidence="1">Uncharacterized protein</fullName>
    </submittedName>
</protein>
<dbReference type="RefSeq" id="WP_188726865.1">
    <property type="nucleotide sequence ID" value="NZ_BMIT01000001.1"/>
</dbReference>
<proteinExistence type="predicted"/>
<organism evidence="1 2">
    <name type="scientific">Pseudoalteromonas gelatinilytica</name>
    <dbReference type="NCBI Taxonomy" id="1703256"/>
    <lineage>
        <taxon>Bacteria</taxon>
        <taxon>Pseudomonadati</taxon>
        <taxon>Pseudomonadota</taxon>
        <taxon>Gammaproteobacteria</taxon>
        <taxon>Alteromonadales</taxon>
        <taxon>Pseudoalteromonadaceae</taxon>
        <taxon>Pseudoalteromonas</taxon>
    </lineage>
</organism>
<comment type="caution">
    <text evidence="1">The sequence shown here is derived from an EMBL/GenBank/DDBJ whole genome shotgun (WGS) entry which is preliminary data.</text>
</comment>
<keyword evidence="2" id="KW-1185">Reference proteome</keyword>
<sequence length="725" mass="83256">MKILFTLFVLVLLFGCGGGGGGTEISDDSSNNNISIQPENDYTNDESIILLLGAMSLAEGAIQISDIISAEFNYFYLSNDIINYRTCENNGKVAWNNSPTTPSKGQLVLDFQNCLLTYFPNKSYEQERFNANGQVTLNYEILSTTDSNLNDYRKPGVVKYSLDVTHSVLSISEPLPNRPQVFIEFEFALTSEQEWNTNEYNINTDGYRNREIIIESFYAPIITNNYDSLTNTNISQSFEESDTNYNGESYKMTLEGQFLSGFDNTTWQMESNYEISLAGGSPTGRTSINNENNLVVGVADNFEMSLLYNQNILGYALIYDLFYTDTLWYLKGNKELTDNTQRITPLTIIESNEDTFNIFDDSQQLELTYNKIIDEAYIDLFNLENYFASTGSATFEVLDNKLIIKPPKNEEDNVIGITVQVGSKLSIDHNIYKFTYDRFNRGEFSYGLGAYLPTKNIFLSSNSSAWLEKNEQGKITNVFYGHNSFGRLCYDKQNKYLILEQNYQEKHIKVDIDTYELLDEYPNAFMTINSIDNYCNDVNYKQKTGSAIIEQYTFSTKQSNVFENSEFALTHRVAPNPLSNNSIYILANTMDYDESKIQEFTLLDNSAISNEKYVYNSKLYNNNNFFLVSEEEGRIYTPTRILDLYDPSYVIHKFNDTSILYVDKENHLIVTYSAIYNSENFDKVMDLSFIDNNIFLSKVIKTNDSYHFKLNNDVDFIVKINQIMK</sequence>
<accession>A0ABQ1T783</accession>